<evidence type="ECO:0000256" key="2">
    <source>
        <dbReference type="SAM" id="Coils"/>
    </source>
</evidence>
<evidence type="ECO:0000313" key="4">
    <source>
        <dbReference type="EMBL" id="ACV26865.1"/>
    </source>
</evidence>
<dbReference type="Gene3D" id="1.20.59.10">
    <property type="entry name" value="Chorismate mutase"/>
    <property type="match status" value="1"/>
</dbReference>
<dbReference type="InterPro" id="IPR002701">
    <property type="entry name" value="CM_II_prokaryot"/>
</dbReference>
<dbReference type="EMBL" id="CP001707">
    <property type="protein sequence ID" value="ACV26865.1"/>
    <property type="molecule type" value="Genomic_DNA"/>
</dbReference>
<feature type="domain" description="Chorismate mutase" evidence="3">
    <location>
        <begin position="10"/>
        <end position="100"/>
    </location>
</feature>
<dbReference type="GO" id="GO:0046417">
    <property type="term" value="P:chorismate metabolic process"/>
    <property type="evidence" value="ECO:0007669"/>
    <property type="project" value="InterPro"/>
</dbReference>
<dbReference type="SUPFAM" id="SSF48600">
    <property type="entry name" value="Chorismate mutase II"/>
    <property type="match status" value="1"/>
</dbReference>
<dbReference type="AlphaFoldDB" id="C7RC73"/>
<dbReference type="InterPro" id="IPR036979">
    <property type="entry name" value="CM_dom_sf"/>
</dbReference>
<organism evidence="4 5">
    <name type="scientific">Kangiella koreensis (strain DSM 16069 / JCM 12317 / KCTC 12182 / SW-125)</name>
    <dbReference type="NCBI Taxonomy" id="523791"/>
    <lineage>
        <taxon>Bacteria</taxon>
        <taxon>Pseudomonadati</taxon>
        <taxon>Pseudomonadota</taxon>
        <taxon>Gammaproteobacteria</taxon>
        <taxon>Kangiellales</taxon>
        <taxon>Kangiellaceae</taxon>
        <taxon>Kangiella</taxon>
    </lineage>
</organism>
<accession>C7RC73</accession>
<dbReference type="eggNOG" id="COG1605">
    <property type="taxonomic scope" value="Bacteria"/>
</dbReference>
<gene>
    <name evidence="4" type="ordered locus">Kkor_1453</name>
</gene>
<evidence type="ECO:0000256" key="1">
    <source>
        <dbReference type="ARBA" id="ARBA00012404"/>
    </source>
</evidence>
<name>C7RC73_KANKD</name>
<evidence type="ECO:0000313" key="5">
    <source>
        <dbReference type="Proteomes" id="UP000001231"/>
    </source>
</evidence>
<sequence length="103" mass="12028">MVFNEYGGSTVNSEIIQNLRSDIDELDRELMVLVEKRAQLVLRLSEEKKQLGMTDYDPTREQAIIESLYQEFKPTFSQSEIEVIFKPIFKASLRIQMDKKKPA</sequence>
<evidence type="ECO:0000259" key="3">
    <source>
        <dbReference type="PROSITE" id="PS51168"/>
    </source>
</evidence>
<keyword evidence="2" id="KW-0175">Coiled coil</keyword>
<dbReference type="EC" id="5.4.99.5" evidence="1"/>
<dbReference type="InParanoid" id="C7RC73"/>
<dbReference type="Proteomes" id="UP000001231">
    <property type="component" value="Chromosome"/>
</dbReference>
<feature type="coiled-coil region" evidence="2">
    <location>
        <begin position="16"/>
        <end position="43"/>
    </location>
</feature>
<keyword evidence="5" id="KW-1185">Reference proteome</keyword>
<proteinExistence type="predicted"/>
<dbReference type="HOGENOM" id="CLU_131518_3_1_6"/>
<reference evidence="4 5" key="1">
    <citation type="journal article" date="2009" name="Stand. Genomic Sci.">
        <title>Complete genome sequence of Kangiella koreensis type strain (SW-125).</title>
        <authorList>
            <person name="Han C."/>
            <person name="Sikorski J."/>
            <person name="Lapidus A."/>
            <person name="Nolan M."/>
            <person name="Glavina Del Rio T."/>
            <person name="Tice H."/>
            <person name="Cheng J.F."/>
            <person name="Lucas S."/>
            <person name="Chen F."/>
            <person name="Copeland A."/>
            <person name="Ivanova N."/>
            <person name="Mavromatis K."/>
            <person name="Ovchinnikova G."/>
            <person name="Pati A."/>
            <person name="Bruce D."/>
            <person name="Goodwin L."/>
            <person name="Pitluck S."/>
            <person name="Chen A."/>
            <person name="Palaniappan K."/>
            <person name="Land M."/>
            <person name="Hauser L."/>
            <person name="Chang Y.J."/>
            <person name="Jeffries C.D."/>
            <person name="Chain P."/>
            <person name="Saunders E."/>
            <person name="Brettin T."/>
            <person name="Goker M."/>
            <person name="Tindall B.J."/>
            <person name="Bristow J."/>
            <person name="Eisen J.A."/>
            <person name="Markowitz V."/>
            <person name="Hugenholtz P."/>
            <person name="Kyrpides N.C."/>
            <person name="Klenk H.P."/>
            <person name="Detter J.C."/>
        </authorList>
    </citation>
    <scope>NUCLEOTIDE SEQUENCE [LARGE SCALE GENOMIC DNA]</scope>
    <source>
        <strain evidence="5">DSM 16069 / KCTC 12182 / SW-125</strain>
    </source>
</reference>
<dbReference type="PROSITE" id="PS51168">
    <property type="entry name" value="CHORISMATE_MUT_2"/>
    <property type="match status" value="1"/>
</dbReference>
<dbReference type="Pfam" id="PF01817">
    <property type="entry name" value="CM_2"/>
    <property type="match status" value="1"/>
</dbReference>
<dbReference type="GO" id="GO:0004106">
    <property type="term" value="F:chorismate mutase activity"/>
    <property type="evidence" value="ECO:0007669"/>
    <property type="project" value="UniProtKB-EC"/>
</dbReference>
<dbReference type="KEGG" id="kko:Kkor_1453"/>
<protein>
    <recommendedName>
        <fullName evidence="1">chorismate mutase</fullName>
        <ecNumber evidence="1">5.4.99.5</ecNumber>
    </recommendedName>
</protein>
<dbReference type="SMART" id="SM00830">
    <property type="entry name" value="CM_2"/>
    <property type="match status" value="1"/>
</dbReference>
<dbReference type="STRING" id="523791.Kkor_1453"/>
<dbReference type="InterPro" id="IPR036263">
    <property type="entry name" value="Chorismate_II_sf"/>
</dbReference>